<evidence type="ECO:0000313" key="2">
    <source>
        <dbReference type="EMBL" id="CAH3161178.1"/>
    </source>
</evidence>
<feature type="domain" description="F5/8 type C" evidence="1">
    <location>
        <begin position="1179"/>
        <end position="1314"/>
    </location>
</feature>
<dbReference type="EMBL" id="CALNXK010000119">
    <property type="protein sequence ID" value="CAH3161178.1"/>
    <property type="molecule type" value="Genomic_DNA"/>
</dbReference>
<dbReference type="PROSITE" id="PS01286">
    <property type="entry name" value="FA58C_2"/>
    <property type="match status" value="6"/>
</dbReference>
<feature type="domain" description="F5/8 type C" evidence="1">
    <location>
        <begin position="523"/>
        <end position="676"/>
    </location>
</feature>
<gene>
    <name evidence="2" type="ORF">PLOB_00004347</name>
</gene>
<dbReference type="PANTHER" id="PTHR24543">
    <property type="entry name" value="MULTICOPPER OXIDASE-RELATED"/>
    <property type="match status" value="1"/>
</dbReference>
<evidence type="ECO:0000259" key="1">
    <source>
        <dbReference type="PROSITE" id="PS50022"/>
    </source>
</evidence>
<name>A0ABN8QBC0_9CNID</name>
<protein>
    <recommendedName>
        <fullName evidence="1">F5/8 type C domain-containing protein</fullName>
    </recommendedName>
</protein>
<dbReference type="CDD" id="cd00057">
    <property type="entry name" value="FA58C"/>
    <property type="match status" value="7"/>
</dbReference>
<accession>A0ABN8QBC0</accession>
<keyword evidence="3" id="KW-1185">Reference proteome</keyword>
<dbReference type="SUPFAM" id="SSF49785">
    <property type="entry name" value="Galactose-binding domain-like"/>
    <property type="match status" value="7"/>
</dbReference>
<sequence length="1402" mass="159471">PASTLRKQTNKQNKKGYLLNCASAKFVMQVKSTLFVLVLLIARKEGQTGKYRRCQDALGMSDGVITDAQITASSEWNPVSHSVSFGRLYNKTGSGAWVVRIIDLSQWIQVDVGRQRTRITRIATQGRYNYPQWVTKYSLQVSNDGENFQYYKEQDQATNKVFTGNTDSNTVVSHNLNPSIMTRYIRFRPLAWRARISMRVELYGCPWPEGCQQALGMANGAITDEQISASSEHDPTTHSLKFGRLFYTLNSGAWVAKVSDDSQWIQIDLGRKNIKVTLVATQGRANYGQWVTSYKLQQSNDGANFKYYREAGRPEDKVFTGNTDQNTIKSHELNPPIRSRYIRFRPVTWNGGISMRVELYGCAQECHHALGMESSLIPDVQVSASSEYSDLYAATKGRLNNSPQPWVPASSDADQWLKIDVLGMGRKYVRVTGIATQGRYHSTVSHWVTKYKVKYSDDDVTWQFYKEHGQNSVKEFVGNFDKETVVHHDLNPPIKARYVMFRPIMWNGGVAMRVELYGCTKGCNKALGLESGEISDGQITASSSYDSQLLAPFARLNLKRASITKGAWIAGRSDDSSQWLQIDLGDQFTNVTCVATQGRQDYPQWVTKYNLQYSNDAITFHFYTDEKGQAKEFDGNTDQETIVSHELNPPIKARYIRFRPVSWQTWISLRVELYGCTQGIGVVYLHYYQFFPRIMDCLKPRQEYWFLNYPLLNISVTDAFDCLNPRCVGLVHAVYRGKWHCFFKYCERAEDSLCVGLFFPSALQWRGSRGGARGPALPLFLDQNGAQRAEKIWGGTVPPLFQGLDDRIPPPYLKVWIRHCTHPLLSLSPLIDTTFHPIFVCGVLFIFPSTFLNITTECQQPLGMANGVITGSQISASSEFDTYLHAATYGRLFYKLQRGAWSSLYNNVNQWIQIDLSGHRSKVTRVATQGRAETDWSEWVTSYRLQHSNNAITFHYYKELGQTTDKVFTGNTDRDTVVSHELRPPIRARYIRFRPLTWNNHISMRVELFGCSQDCHDPLGMENGEISDNQIIASSEWNEKHSANLGRLHFDGGALGKASAWISLTKDADQWLQIDLFSLGNKYTRITGVATQGRRNENYQHWVSKYKLQYSNDGVNFRYYKEQGQTADKEFAGNVGLNETVVQHDLDPPIRARYIRFRPMAWNIHIAMRVEIYGCTQECTATAVGIEMGEILDSQFVASSGNASLARLNGRFAWCPMIDGYGEYIQVDLGRLYRICAVATQGNPGKNKHFLKEYKLGWTRDLIAWETSTEAITGNTNWRDVVKNSIPAIYARYIRLYPLKWYVRGCVRMELYGEPWLEVPTTIFTSTASDEALQSHVISTLNNTSAIDCFKMCLGTTHCEAINLSERLKMCELSGSTAKAQILEEREEFHLFKSPAHQAISL</sequence>
<dbReference type="Gene3D" id="2.60.120.260">
    <property type="entry name" value="Galactose-binding domain-like"/>
    <property type="match status" value="7"/>
</dbReference>
<dbReference type="InterPro" id="IPR000421">
    <property type="entry name" value="FA58C"/>
</dbReference>
<dbReference type="Proteomes" id="UP001159405">
    <property type="component" value="Unassembled WGS sequence"/>
</dbReference>
<dbReference type="Pfam" id="PF00024">
    <property type="entry name" value="PAN_1"/>
    <property type="match status" value="1"/>
</dbReference>
<evidence type="ECO:0000313" key="3">
    <source>
        <dbReference type="Proteomes" id="UP001159405"/>
    </source>
</evidence>
<feature type="domain" description="F5/8 type C" evidence="1">
    <location>
        <begin position="211"/>
        <end position="362"/>
    </location>
</feature>
<feature type="domain" description="F5/8 type C" evidence="1">
    <location>
        <begin position="54"/>
        <end position="205"/>
    </location>
</feature>
<feature type="domain" description="F5/8 type C" evidence="1">
    <location>
        <begin position="366"/>
        <end position="519"/>
    </location>
</feature>
<feature type="domain" description="F5/8 type C" evidence="1">
    <location>
        <begin position="1015"/>
        <end position="1175"/>
    </location>
</feature>
<dbReference type="PROSITE" id="PS50022">
    <property type="entry name" value="FA58C_3"/>
    <property type="match status" value="7"/>
</dbReference>
<feature type="non-terminal residue" evidence="2">
    <location>
        <position position="1"/>
    </location>
</feature>
<dbReference type="InterPro" id="IPR008979">
    <property type="entry name" value="Galactose-bd-like_sf"/>
</dbReference>
<dbReference type="Pfam" id="PF00754">
    <property type="entry name" value="F5_F8_type_C"/>
    <property type="match status" value="7"/>
</dbReference>
<proteinExistence type="predicted"/>
<feature type="domain" description="F5/8 type C" evidence="1">
    <location>
        <begin position="858"/>
        <end position="1011"/>
    </location>
</feature>
<reference evidence="2 3" key="1">
    <citation type="submission" date="2022-05" db="EMBL/GenBank/DDBJ databases">
        <authorList>
            <consortium name="Genoscope - CEA"/>
            <person name="William W."/>
        </authorList>
    </citation>
    <scope>NUCLEOTIDE SEQUENCE [LARGE SCALE GENOMIC DNA]</scope>
</reference>
<dbReference type="PROSITE" id="PS01285">
    <property type="entry name" value="FA58C_1"/>
    <property type="match status" value="1"/>
</dbReference>
<organism evidence="2 3">
    <name type="scientific">Porites lobata</name>
    <dbReference type="NCBI Taxonomy" id="104759"/>
    <lineage>
        <taxon>Eukaryota</taxon>
        <taxon>Metazoa</taxon>
        <taxon>Cnidaria</taxon>
        <taxon>Anthozoa</taxon>
        <taxon>Hexacorallia</taxon>
        <taxon>Scleractinia</taxon>
        <taxon>Fungiina</taxon>
        <taxon>Poritidae</taxon>
        <taxon>Porites</taxon>
    </lineage>
</organism>
<dbReference type="InterPro" id="IPR003609">
    <property type="entry name" value="Pan_app"/>
</dbReference>
<comment type="caution">
    <text evidence="2">The sequence shown here is derived from an EMBL/GenBank/DDBJ whole genome shotgun (WGS) entry which is preliminary data.</text>
</comment>
<dbReference type="SMART" id="SM00231">
    <property type="entry name" value="FA58C"/>
    <property type="match status" value="7"/>
</dbReference>